<dbReference type="PIRSF" id="PIRSF029218">
    <property type="entry name" value="ParE"/>
    <property type="match status" value="1"/>
</dbReference>
<dbReference type="InterPro" id="IPR028344">
    <property type="entry name" value="ParE1/4"/>
</dbReference>
<dbReference type="InterPro" id="IPR035093">
    <property type="entry name" value="RelE/ParE_toxin_dom_sf"/>
</dbReference>
<evidence type="ECO:0000256" key="2">
    <source>
        <dbReference type="ARBA" id="ARBA00022649"/>
    </source>
</evidence>
<dbReference type="RefSeq" id="WP_379013343.1">
    <property type="nucleotide sequence ID" value="NZ_JBHSDC010000012.1"/>
</dbReference>
<dbReference type="PANTHER" id="PTHR33755">
    <property type="entry name" value="TOXIN PARE1-RELATED"/>
    <property type="match status" value="1"/>
</dbReference>
<name>A0ABV8PUN7_9BACT</name>
<accession>A0ABV8PUN7</accession>
<dbReference type="Proteomes" id="UP001595906">
    <property type="component" value="Unassembled WGS sequence"/>
</dbReference>
<reference evidence="5" key="1">
    <citation type="journal article" date="2019" name="Int. J. Syst. Evol. Microbiol.">
        <title>The Global Catalogue of Microorganisms (GCM) 10K type strain sequencing project: providing services to taxonomists for standard genome sequencing and annotation.</title>
        <authorList>
            <consortium name="The Broad Institute Genomics Platform"/>
            <consortium name="The Broad Institute Genome Sequencing Center for Infectious Disease"/>
            <person name="Wu L."/>
            <person name="Ma J."/>
        </authorList>
    </citation>
    <scope>NUCLEOTIDE SEQUENCE [LARGE SCALE GENOMIC DNA]</scope>
    <source>
        <strain evidence="5">CECT 8010</strain>
    </source>
</reference>
<dbReference type="Pfam" id="PF05016">
    <property type="entry name" value="ParE_toxin"/>
    <property type="match status" value="1"/>
</dbReference>
<comment type="caution">
    <text evidence="4">The sequence shown here is derived from an EMBL/GenBank/DDBJ whole genome shotgun (WGS) entry which is preliminary data.</text>
</comment>
<dbReference type="InterPro" id="IPR007712">
    <property type="entry name" value="RelE/ParE_toxin"/>
</dbReference>
<organism evidence="4 5">
    <name type="scientific">Parasediminibacterium paludis</name>
    <dbReference type="NCBI Taxonomy" id="908966"/>
    <lineage>
        <taxon>Bacteria</taxon>
        <taxon>Pseudomonadati</taxon>
        <taxon>Bacteroidota</taxon>
        <taxon>Chitinophagia</taxon>
        <taxon>Chitinophagales</taxon>
        <taxon>Chitinophagaceae</taxon>
        <taxon>Parasediminibacterium</taxon>
    </lineage>
</organism>
<evidence type="ECO:0000256" key="3">
    <source>
        <dbReference type="PIRNR" id="PIRNR029218"/>
    </source>
</evidence>
<protein>
    <recommendedName>
        <fullName evidence="3">Toxin</fullName>
    </recommendedName>
</protein>
<keyword evidence="2" id="KW-1277">Toxin-antitoxin system</keyword>
<dbReference type="PANTHER" id="PTHR33755:SF9">
    <property type="entry name" value="TOXIN PARE1"/>
    <property type="match status" value="1"/>
</dbReference>
<comment type="similarity">
    <text evidence="1 3">Belongs to the RelE toxin family.</text>
</comment>
<dbReference type="InterPro" id="IPR051803">
    <property type="entry name" value="TA_system_RelE-like_toxin"/>
</dbReference>
<proteinExistence type="inferred from homology"/>
<gene>
    <name evidence="4" type="ORF">ACFOW1_07610</name>
</gene>
<dbReference type="Gene3D" id="3.30.2310.20">
    <property type="entry name" value="RelE-like"/>
    <property type="match status" value="1"/>
</dbReference>
<evidence type="ECO:0000256" key="1">
    <source>
        <dbReference type="ARBA" id="ARBA00006226"/>
    </source>
</evidence>
<dbReference type="EMBL" id="JBHSDC010000012">
    <property type="protein sequence ID" value="MFC4231752.1"/>
    <property type="molecule type" value="Genomic_DNA"/>
</dbReference>
<evidence type="ECO:0000313" key="4">
    <source>
        <dbReference type="EMBL" id="MFC4231752.1"/>
    </source>
</evidence>
<sequence length="99" mass="11587">MANYTLTNKAVEDLSNIWDYTFEVWSETQADKYYYMLLDACQEIANEKVIGKNYPEVMPDILGFKAGLHIIFYRKAKDNSIEIARILHGSMDLKNRMKE</sequence>
<keyword evidence="5" id="KW-1185">Reference proteome</keyword>
<evidence type="ECO:0000313" key="5">
    <source>
        <dbReference type="Proteomes" id="UP001595906"/>
    </source>
</evidence>